<dbReference type="PANTHER" id="PTHR30024:SF47">
    <property type="entry name" value="TAURINE-BINDING PERIPLASMIC PROTEIN"/>
    <property type="match status" value="1"/>
</dbReference>
<comment type="similarity">
    <text evidence="2">Belongs to the bacterial solute-binding protein SsuA/TauA family.</text>
</comment>
<comment type="caution">
    <text evidence="6">The sequence shown here is derived from an EMBL/GenBank/DDBJ whole genome shotgun (WGS) entry which is preliminary data.</text>
</comment>
<keyword evidence="7" id="KW-1185">Reference proteome</keyword>
<keyword evidence="3 4" id="KW-0732">Signal</keyword>
<dbReference type="EMBL" id="JAHUZE010000004">
    <property type="protein sequence ID" value="MBV7380611.1"/>
    <property type="molecule type" value="Genomic_DNA"/>
</dbReference>
<feature type="signal peptide" evidence="4">
    <location>
        <begin position="1"/>
        <end position="25"/>
    </location>
</feature>
<dbReference type="Pfam" id="PF09084">
    <property type="entry name" value="NMT1"/>
    <property type="match status" value="1"/>
</dbReference>
<name>A0ABS6T7W2_9RHOB</name>
<evidence type="ECO:0000313" key="7">
    <source>
        <dbReference type="Proteomes" id="UP000756530"/>
    </source>
</evidence>
<evidence type="ECO:0000256" key="3">
    <source>
        <dbReference type="ARBA" id="ARBA00022729"/>
    </source>
</evidence>
<feature type="domain" description="SsuA/THI5-like" evidence="5">
    <location>
        <begin position="45"/>
        <end position="255"/>
    </location>
</feature>
<evidence type="ECO:0000256" key="2">
    <source>
        <dbReference type="ARBA" id="ARBA00010742"/>
    </source>
</evidence>
<evidence type="ECO:0000259" key="5">
    <source>
        <dbReference type="Pfam" id="PF09084"/>
    </source>
</evidence>
<evidence type="ECO:0000256" key="1">
    <source>
        <dbReference type="ARBA" id="ARBA00004418"/>
    </source>
</evidence>
<comment type="subcellular location">
    <subcellularLocation>
        <location evidence="1">Periplasm</location>
    </subcellularLocation>
</comment>
<dbReference type="Proteomes" id="UP000756530">
    <property type="component" value="Unassembled WGS sequence"/>
</dbReference>
<organism evidence="6 7">
    <name type="scientific">Maritimibacter dapengensis</name>
    <dbReference type="NCBI Taxonomy" id="2836868"/>
    <lineage>
        <taxon>Bacteria</taxon>
        <taxon>Pseudomonadati</taxon>
        <taxon>Pseudomonadota</taxon>
        <taxon>Alphaproteobacteria</taxon>
        <taxon>Rhodobacterales</taxon>
        <taxon>Roseobacteraceae</taxon>
        <taxon>Maritimibacter</taxon>
    </lineage>
</organism>
<dbReference type="RefSeq" id="WP_218393808.1">
    <property type="nucleotide sequence ID" value="NZ_JAHUZE010000004.1"/>
</dbReference>
<gene>
    <name evidence="6" type="ORF">KJP28_16925</name>
</gene>
<evidence type="ECO:0000256" key="4">
    <source>
        <dbReference type="SAM" id="SignalP"/>
    </source>
</evidence>
<protein>
    <submittedName>
        <fullName evidence="6">ABC transporter substrate-binding protein</fullName>
    </submittedName>
</protein>
<accession>A0ABS6T7W2</accession>
<evidence type="ECO:0000313" key="6">
    <source>
        <dbReference type="EMBL" id="MBV7380611.1"/>
    </source>
</evidence>
<dbReference type="InterPro" id="IPR015168">
    <property type="entry name" value="SsuA/THI5"/>
</dbReference>
<sequence length="323" mass="34342">MKKRSFLKGVALAAVTAAAPISALAMDTVKVAYMKIPPLVSIKYAIDSGIMEANDLNIELTVVNGGPELMTALASGSADIGQTAAGIALLARSKGLPIAVFGTGDTERQPDYNHNWLIGTEEAGTTDLKSLEGKTIGVVAKNSPATLAFMSHMVAAGADPSTVEFVALPFPQLPSALEVGNVDAVHVGEPFHGMIMGSDKINAVELANGLIHSEEGVEYALGAWFAQDKWLEENEEIAKRFLTAMEQSYRELVADRSKVNAILMAEFGMPEGAANATPLPLKAKSFTTTNEQYQPLLEQMVLTGMMEEGAIDLDDAVRAVDYK</sequence>
<reference evidence="6 7" key="1">
    <citation type="submission" date="2021-05" db="EMBL/GenBank/DDBJ databases">
        <title>Culturable bacteria isolated from Daya Bay.</title>
        <authorList>
            <person name="Zheng W."/>
            <person name="Yu S."/>
            <person name="Huang Y."/>
        </authorList>
    </citation>
    <scope>NUCLEOTIDE SEQUENCE [LARGE SCALE GENOMIC DNA]</scope>
    <source>
        <strain evidence="6 7">DP4N28-5</strain>
    </source>
</reference>
<feature type="chain" id="PRO_5046977141" evidence="4">
    <location>
        <begin position="26"/>
        <end position="323"/>
    </location>
</feature>
<dbReference type="PANTHER" id="PTHR30024">
    <property type="entry name" value="ALIPHATIC SULFONATES-BINDING PROTEIN-RELATED"/>
    <property type="match status" value="1"/>
</dbReference>
<proteinExistence type="inferred from homology"/>